<dbReference type="InterPro" id="IPR004564">
    <property type="entry name" value="OM_lipoprot_carrier_LolA-like"/>
</dbReference>
<dbReference type="SUPFAM" id="SSF89392">
    <property type="entry name" value="Prokaryotic lipoproteins and lipoprotein localization factors"/>
    <property type="match status" value="1"/>
</dbReference>
<evidence type="ECO:0000256" key="2">
    <source>
        <dbReference type="ARBA" id="ARBA00007615"/>
    </source>
</evidence>
<keyword evidence="7 10" id="KW-0574">Periplasm</keyword>
<dbReference type="InterPro" id="IPR029046">
    <property type="entry name" value="LolA/LolB/LppX"/>
</dbReference>
<dbReference type="CDD" id="cd16325">
    <property type="entry name" value="LolA"/>
    <property type="match status" value="1"/>
</dbReference>
<evidence type="ECO:0000256" key="8">
    <source>
        <dbReference type="ARBA" id="ARBA00022927"/>
    </source>
</evidence>
<evidence type="ECO:0000313" key="11">
    <source>
        <dbReference type="EMBL" id="TSE33068.1"/>
    </source>
</evidence>
<dbReference type="RefSeq" id="WP_144328804.1">
    <property type="nucleotide sequence ID" value="NZ_VJON01000032.1"/>
</dbReference>
<dbReference type="PANTHER" id="PTHR35869">
    <property type="entry name" value="OUTER-MEMBRANE LIPOPROTEIN CARRIER PROTEIN"/>
    <property type="match status" value="1"/>
</dbReference>
<evidence type="ECO:0000256" key="5">
    <source>
        <dbReference type="ARBA" id="ARBA00022448"/>
    </source>
</evidence>
<dbReference type="GO" id="GO:0042953">
    <property type="term" value="P:lipoprotein transport"/>
    <property type="evidence" value="ECO:0007669"/>
    <property type="project" value="InterPro"/>
</dbReference>
<dbReference type="PANTHER" id="PTHR35869:SF1">
    <property type="entry name" value="OUTER-MEMBRANE LIPOPROTEIN CARRIER PROTEIN"/>
    <property type="match status" value="1"/>
</dbReference>
<name>A0A554XB77_9BURK</name>
<comment type="subcellular location">
    <subcellularLocation>
        <location evidence="1 10">Periplasm</location>
    </subcellularLocation>
</comment>
<evidence type="ECO:0000256" key="10">
    <source>
        <dbReference type="HAMAP-Rule" id="MF_00240"/>
    </source>
</evidence>
<gene>
    <name evidence="10 11" type="primary">lolA</name>
    <name evidence="11" type="ORF">Tchar_01876</name>
</gene>
<evidence type="ECO:0000256" key="7">
    <source>
        <dbReference type="ARBA" id="ARBA00022764"/>
    </source>
</evidence>
<organism evidence="11 12">
    <name type="scientific">Tepidimonas charontis</name>
    <dbReference type="NCBI Taxonomy" id="2267262"/>
    <lineage>
        <taxon>Bacteria</taxon>
        <taxon>Pseudomonadati</taxon>
        <taxon>Pseudomonadota</taxon>
        <taxon>Betaproteobacteria</taxon>
        <taxon>Burkholderiales</taxon>
        <taxon>Tepidimonas</taxon>
    </lineage>
</organism>
<keyword evidence="8 10" id="KW-0653">Protein transport</keyword>
<sequence precursor="true">MQRRTAVIALSAACTGWPWIAAAQSDGLQSLELFLAQVQQGRATFTQTVSAPARSGEATRRTRSSRGEFIFLRPDRFRFHYTHPFEQLIVADGQTLWLYDPDLNQVTARAQAAALAQTPASALAAAADLRAVREAFELREGQPRDGLLWVELTPRARDTQVQQVRIGFEQAELRALEIRDGFGQISLLRFGPLQRTSHLSAADFRFSPPPGAEVLRP</sequence>
<dbReference type="HAMAP" id="MF_00240">
    <property type="entry name" value="LolA"/>
    <property type="match status" value="1"/>
</dbReference>
<comment type="similarity">
    <text evidence="2 10">Belongs to the LolA family.</text>
</comment>
<reference evidence="11 12" key="1">
    <citation type="submission" date="2019-07" db="EMBL/GenBank/DDBJ databases">
        <title>Tepidimonas charontis SPSP-6 draft genome.</title>
        <authorList>
            <person name="Da Costa M.S."/>
            <person name="Froufe H.J.C."/>
            <person name="Egas C."/>
            <person name="Albuquerque L."/>
        </authorList>
    </citation>
    <scope>NUCLEOTIDE SEQUENCE [LARGE SCALE GENOMIC DNA]</scope>
    <source>
        <strain evidence="11 12">SPSP-6</strain>
    </source>
</reference>
<dbReference type="OrthoDB" id="9787361at2"/>
<evidence type="ECO:0000256" key="3">
    <source>
        <dbReference type="ARBA" id="ARBA00011245"/>
    </source>
</evidence>
<comment type="caution">
    <text evidence="11">The sequence shown here is derived from an EMBL/GenBank/DDBJ whole genome shotgun (WGS) entry which is preliminary data.</text>
</comment>
<evidence type="ECO:0000313" key="12">
    <source>
        <dbReference type="Proteomes" id="UP000318294"/>
    </source>
</evidence>
<evidence type="ECO:0000256" key="1">
    <source>
        <dbReference type="ARBA" id="ARBA00004418"/>
    </source>
</evidence>
<keyword evidence="12" id="KW-1185">Reference proteome</keyword>
<keyword evidence="5 10" id="KW-0813">Transport</keyword>
<comment type="function">
    <text evidence="10">Participates in the translocation of lipoproteins from the inner membrane to the outer membrane. Only forms a complex with a lipoprotein if the residue after the N-terminal Cys is not an aspartate (The Asp acts as a targeting signal to indicate that the lipoprotein should stay in the inner membrane).</text>
</comment>
<dbReference type="GO" id="GO:0042597">
    <property type="term" value="C:periplasmic space"/>
    <property type="evidence" value="ECO:0007669"/>
    <property type="project" value="UniProtKB-SubCell"/>
</dbReference>
<dbReference type="InterPro" id="IPR018323">
    <property type="entry name" value="OM_lipoprot_carrier_LolA_Pbac"/>
</dbReference>
<dbReference type="Proteomes" id="UP000318294">
    <property type="component" value="Unassembled WGS sequence"/>
</dbReference>
<comment type="subunit">
    <text evidence="3 10">Monomer.</text>
</comment>
<evidence type="ECO:0000256" key="6">
    <source>
        <dbReference type="ARBA" id="ARBA00022729"/>
    </source>
</evidence>
<feature type="signal peptide" evidence="10">
    <location>
        <begin position="1"/>
        <end position="23"/>
    </location>
</feature>
<dbReference type="GO" id="GO:0044874">
    <property type="term" value="P:lipoprotein localization to outer membrane"/>
    <property type="evidence" value="ECO:0007669"/>
    <property type="project" value="UniProtKB-UniRule"/>
</dbReference>
<accession>A0A554XB77</accession>
<dbReference type="NCBIfam" id="TIGR00547">
    <property type="entry name" value="lolA"/>
    <property type="match status" value="1"/>
</dbReference>
<keyword evidence="9 10" id="KW-0143">Chaperone</keyword>
<dbReference type="Gene3D" id="2.50.20.10">
    <property type="entry name" value="Lipoprotein localisation LolA/LolB/LppX"/>
    <property type="match status" value="1"/>
</dbReference>
<keyword evidence="11" id="KW-0449">Lipoprotein</keyword>
<protein>
    <recommendedName>
        <fullName evidence="4 10">Outer-membrane lipoprotein carrier protein</fullName>
    </recommendedName>
</protein>
<keyword evidence="6 10" id="KW-0732">Signal</keyword>
<evidence type="ECO:0000256" key="9">
    <source>
        <dbReference type="ARBA" id="ARBA00023186"/>
    </source>
</evidence>
<dbReference type="EMBL" id="VJON01000032">
    <property type="protein sequence ID" value="TSE33068.1"/>
    <property type="molecule type" value="Genomic_DNA"/>
</dbReference>
<feature type="chain" id="PRO_5022274900" description="Outer-membrane lipoprotein carrier protein" evidence="10">
    <location>
        <begin position="24"/>
        <end position="217"/>
    </location>
</feature>
<evidence type="ECO:0000256" key="4">
    <source>
        <dbReference type="ARBA" id="ARBA00014035"/>
    </source>
</evidence>
<dbReference type="AlphaFoldDB" id="A0A554XB77"/>
<proteinExistence type="inferred from homology"/>
<dbReference type="Pfam" id="PF03548">
    <property type="entry name" value="LolA"/>
    <property type="match status" value="1"/>
</dbReference>